<keyword evidence="3" id="KW-1185">Reference proteome</keyword>
<dbReference type="AlphaFoldDB" id="A0A225DGA9"/>
<evidence type="ECO:0000313" key="3">
    <source>
        <dbReference type="Proteomes" id="UP000214646"/>
    </source>
</evidence>
<gene>
    <name evidence="2" type="ORF">FRUB_06668</name>
</gene>
<accession>A0A225DGA9</accession>
<comment type="caution">
    <text evidence="2">The sequence shown here is derived from an EMBL/GenBank/DDBJ whole genome shotgun (WGS) entry which is preliminary data.</text>
</comment>
<dbReference type="OrthoDB" id="187787at2"/>
<keyword evidence="1" id="KW-0812">Transmembrane</keyword>
<dbReference type="RefSeq" id="WP_088257440.1">
    <property type="nucleotide sequence ID" value="NZ_NIDE01000014.1"/>
</dbReference>
<protein>
    <submittedName>
        <fullName evidence="2">Uncharacterized protein</fullName>
    </submittedName>
</protein>
<feature type="transmembrane region" description="Helical" evidence="1">
    <location>
        <begin position="117"/>
        <end position="134"/>
    </location>
</feature>
<keyword evidence="1" id="KW-1133">Transmembrane helix</keyword>
<reference evidence="3" key="1">
    <citation type="submission" date="2017-06" db="EMBL/GenBank/DDBJ databases">
        <title>Genome analysis of Fimbriiglobus ruber SP5, the first member of the order Planctomycetales with confirmed chitinolytic capability.</title>
        <authorList>
            <person name="Ravin N.V."/>
            <person name="Rakitin A.L."/>
            <person name="Ivanova A.A."/>
            <person name="Beletsky A.V."/>
            <person name="Kulichevskaya I.S."/>
            <person name="Mardanov A.V."/>
            <person name="Dedysh S.N."/>
        </authorList>
    </citation>
    <scope>NUCLEOTIDE SEQUENCE [LARGE SCALE GENOMIC DNA]</scope>
    <source>
        <strain evidence="3">SP5</strain>
    </source>
</reference>
<dbReference type="Proteomes" id="UP000214646">
    <property type="component" value="Unassembled WGS sequence"/>
</dbReference>
<name>A0A225DGA9_9BACT</name>
<dbReference type="EMBL" id="NIDE01000014">
    <property type="protein sequence ID" value="OWK37548.1"/>
    <property type="molecule type" value="Genomic_DNA"/>
</dbReference>
<keyword evidence="1" id="KW-0472">Membrane</keyword>
<organism evidence="2 3">
    <name type="scientific">Fimbriiglobus ruber</name>
    <dbReference type="NCBI Taxonomy" id="1908690"/>
    <lineage>
        <taxon>Bacteria</taxon>
        <taxon>Pseudomonadati</taxon>
        <taxon>Planctomycetota</taxon>
        <taxon>Planctomycetia</taxon>
        <taxon>Gemmatales</taxon>
        <taxon>Gemmataceae</taxon>
        <taxon>Fimbriiglobus</taxon>
    </lineage>
</organism>
<feature type="transmembrane region" description="Helical" evidence="1">
    <location>
        <begin position="41"/>
        <end position="59"/>
    </location>
</feature>
<proteinExistence type="predicted"/>
<evidence type="ECO:0000256" key="1">
    <source>
        <dbReference type="SAM" id="Phobius"/>
    </source>
</evidence>
<evidence type="ECO:0000313" key="2">
    <source>
        <dbReference type="EMBL" id="OWK37548.1"/>
    </source>
</evidence>
<feature type="transmembrane region" description="Helical" evidence="1">
    <location>
        <begin position="80"/>
        <end position="97"/>
    </location>
</feature>
<sequence>MASVWLADYECERAGELPPVCMTCGDRAETVVWQKFRWNPSWAAGGLLTLIIATLFFTRSRVVPVPLCDRHGGHLYYGKLATLLISSVVIGVIVWAIVCGSGTELHEATHSGLNRLLAIYVVLIGSALGVESVCRRRIRSDEMTAIETRLIGVSENFATALRAQRLEKRDEWAKCLLERGIRPDQYLAEVRGEPDQLPRYHDYAPTK</sequence>